<dbReference type="Gene3D" id="3.40.190.290">
    <property type="match status" value="1"/>
</dbReference>
<evidence type="ECO:0000313" key="7">
    <source>
        <dbReference type="Proteomes" id="UP000237883"/>
    </source>
</evidence>
<keyword evidence="4" id="KW-0804">Transcription</keyword>
<dbReference type="Gene3D" id="1.10.10.10">
    <property type="entry name" value="Winged helix-like DNA-binding domain superfamily/Winged helix DNA-binding domain"/>
    <property type="match status" value="1"/>
</dbReference>
<dbReference type="PRINTS" id="PR00039">
    <property type="entry name" value="HTHLYSR"/>
</dbReference>
<keyword evidence="3" id="KW-0238">DNA-binding</keyword>
<comment type="similarity">
    <text evidence="1">Belongs to the LysR transcriptional regulatory family.</text>
</comment>
<protein>
    <recommendedName>
        <fullName evidence="5">HTH lysR-type domain-containing protein</fullName>
    </recommendedName>
</protein>
<dbReference type="KEGG" id="mdv:C5Q96_01180"/>
<dbReference type="SUPFAM" id="SSF46785">
    <property type="entry name" value="Winged helix' DNA-binding domain"/>
    <property type="match status" value="1"/>
</dbReference>
<evidence type="ECO:0000313" key="6">
    <source>
        <dbReference type="EMBL" id="AVM47553.1"/>
    </source>
</evidence>
<dbReference type="PANTHER" id="PTHR30419">
    <property type="entry name" value="HTH-TYPE TRANSCRIPTIONAL REGULATOR YBHD"/>
    <property type="match status" value="1"/>
</dbReference>
<dbReference type="Proteomes" id="UP000237883">
    <property type="component" value="Chromosome"/>
</dbReference>
<evidence type="ECO:0000259" key="5">
    <source>
        <dbReference type="PROSITE" id="PS50931"/>
    </source>
</evidence>
<proteinExistence type="inferred from homology"/>
<evidence type="ECO:0000256" key="2">
    <source>
        <dbReference type="ARBA" id="ARBA00023015"/>
    </source>
</evidence>
<dbReference type="InterPro" id="IPR050950">
    <property type="entry name" value="HTH-type_LysR_regulators"/>
</dbReference>
<evidence type="ECO:0000256" key="1">
    <source>
        <dbReference type="ARBA" id="ARBA00009437"/>
    </source>
</evidence>
<organism evidence="6 7">
    <name type="scientific">Mogibacterium diversum</name>
    <dbReference type="NCBI Taxonomy" id="114527"/>
    <lineage>
        <taxon>Bacteria</taxon>
        <taxon>Bacillati</taxon>
        <taxon>Bacillota</taxon>
        <taxon>Clostridia</taxon>
        <taxon>Peptostreptococcales</taxon>
        <taxon>Anaerovoracaceae</taxon>
        <taxon>Mogibacterium</taxon>
    </lineage>
</organism>
<dbReference type="InterPro" id="IPR000847">
    <property type="entry name" value="LysR_HTH_N"/>
</dbReference>
<dbReference type="PROSITE" id="PS50931">
    <property type="entry name" value="HTH_LYSR"/>
    <property type="match status" value="1"/>
</dbReference>
<gene>
    <name evidence="6" type="ORF">C5Q96_01180</name>
</gene>
<accession>A0A2S0L2R8</accession>
<dbReference type="GeneID" id="78390863"/>
<dbReference type="Pfam" id="PF03466">
    <property type="entry name" value="LysR_substrate"/>
    <property type="match status" value="1"/>
</dbReference>
<dbReference type="SUPFAM" id="SSF53850">
    <property type="entry name" value="Periplasmic binding protein-like II"/>
    <property type="match status" value="1"/>
</dbReference>
<dbReference type="CDD" id="cd05466">
    <property type="entry name" value="PBP2_LTTR_substrate"/>
    <property type="match status" value="1"/>
</dbReference>
<dbReference type="GO" id="GO:0003677">
    <property type="term" value="F:DNA binding"/>
    <property type="evidence" value="ECO:0007669"/>
    <property type="project" value="UniProtKB-KW"/>
</dbReference>
<evidence type="ECO:0000256" key="3">
    <source>
        <dbReference type="ARBA" id="ARBA00023125"/>
    </source>
</evidence>
<reference evidence="7" key="1">
    <citation type="submission" date="2018-02" db="EMBL/GenBank/DDBJ databases">
        <authorList>
            <person name="Holder M.E."/>
            <person name="Ajami N.J."/>
            <person name="Petrosino J.F."/>
        </authorList>
    </citation>
    <scope>NUCLEOTIDE SEQUENCE [LARGE SCALE GENOMIC DNA]</scope>
    <source>
        <strain evidence="7">CCUG 47132</strain>
    </source>
</reference>
<dbReference type="InterPro" id="IPR005119">
    <property type="entry name" value="LysR_subst-bd"/>
</dbReference>
<dbReference type="GO" id="GO:0003700">
    <property type="term" value="F:DNA-binding transcription factor activity"/>
    <property type="evidence" value="ECO:0007669"/>
    <property type="project" value="InterPro"/>
</dbReference>
<dbReference type="OrthoDB" id="9785745at2"/>
<evidence type="ECO:0000256" key="4">
    <source>
        <dbReference type="ARBA" id="ARBA00023163"/>
    </source>
</evidence>
<name>A0A2S0L2R8_9FIRM</name>
<dbReference type="InterPro" id="IPR036390">
    <property type="entry name" value="WH_DNA-bd_sf"/>
</dbReference>
<dbReference type="RefSeq" id="WP_106056441.1">
    <property type="nucleotide sequence ID" value="NZ_CP027228.1"/>
</dbReference>
<dbReference type="EMBL" id="CP027228">
    <property type="protein sequence ID" value="AVM47553.1"/>
    <property type="molecule type" value="Genomic_DNA"/>
</dbReference>
<dbReference type="FunFam" id="1.10.10.10:FF:000001">
    <property type="entry name" value="LysR family transcriptional regulator"/>
    <property type="match status" value="1"/>
</dbReference>
<keyword evidence="2" id="KW-0805">Transcription regulation</keyword>
<dbReference type="AlphaFoldDB" id="A0A2S0L2R8"/>
<feature type="domain" description="HTH lysR-type" evidence="5">
    <location>
        <begin position="1"/>
        <end position="58"/>
    </location>
</feature>
<sequence length="296" mass="33267">MNTEHIKEFILLASNLNFSKAAEDSFISQSSLSKHIRILEKELGTQLFIRTTRSIRLTEAGIMFLPYAKKIIGLCDSYSSELELFSSRDNNKLVVGIISNPQYYDLAGYMIGFMIAEPDINFNLIEADEIGLLDMFKQRKYNLFTAFPPSELTGNYEFLPMVETKFVALVNTSHPLANKTSLSLKDLSGEKILIPGRNSTLQAIIKDAMIKQGLEFCPTYEGSSIGSIELLKAGMGISLHSVEFSNNLPNNSNIQAIPIEPDIKFVYGIGHRPIDELSSSEKKYLNYLKQFELKKI</sequence>
<dbReference type="InterPro" id="IPR036388">
    <property type="entry name" value="WH-like_DNA-bd_sf"/>
</dbReference>
<dbReference type="Pfam" id="PF00126">
    <property type="entry name" value="HTH_1"/>
    <property type="match status" value="1"/>
</dbReference>
<dbReference type="GO" id="GO:0005829">
    <property type="term" value="C:cytosol"/>
    <property type="evidence" value="ECO:0007669"/>
    <property type="project" value="TreeGrafter"/>
</dbReference>
<keyword evidence="7" id="KW-1185">Reference proteome</keyword>